<name>A0A2S4HDW4_9GAMM</name>
<dbReference type="InterPro" id="IPR039426">
    <property type="entry name" value="TonB-dep_rcpt-like"/>
</dbReference>
<evidence type="ECO:0000256" key="8">
    <source>
        <dbReference type="PROSITE-ProRule" id="PRU01360"/>
    </source>
</evidence>
<keyword evidence="4 8" id="KW-0812">Transmembrane</keyword>
<dbReference type="PANTHER" id="PTHR30069">
    <property type="entry name" value="TONB-DEPENDENT OUTER MEMBRANE RECEPTOR"/>
    <property type="match status" value="1"/>
</dbReference>
<reference evidence="13 14" key="1">
    <citation type="submission" date="2018-01" db="EMBL/GenBank/DDBJ databases">
        <authorList>
            <person name="Yu X.-D."/>
        </authorList>
    </citation>
    <scope>NUCLEOTIDE SEQUENCE [LARGE SCALE GENOMIC DNA]</scope>
    <source>
        <strain evidence="13 14">ZX-21</strain>
    </source>
</reference>
<evidence type="ECO:0000256" key="10">
    <source>
        <dbReference type="SAM" id="SignalP"/>
    </source>
</evidence>
<organism evidence="13 14">
    <name type="scientific">Zhongshania marina</name>
    <dbReference type="NCBI Taxonomy" id="2304603"/>
    <lineage>
        <taxon>Bacteria</taxon>
        <taxon>Pseudomonadati</taxon>
        <taxon>Pseudomonadota</taxon>
        <taxon>Gammaproteobacteria</taxon>
        <taxon>Cellvibrionales</taxon>
        <taxon>Spongiibacteraceae</taxon>
        <taxon>Zhongshania</taxon>
    </lineage>
</organism>
<feature type="chain" id="PRO_5015391411" evidence="10">
    <location>
        <begin position="25"/>
        <end position="699"/>
    </location>
</feature>
<evidence type="ECO:0000256" key="7">
    <source>
        <dbReference type="ARBA" id="ARBA00023237"/>
    </source>
</evidence>
<accession>A0A2S4HDW4</accession>
<dbReference type="Gene3D" id="2.40.170.20">
    <property type="entry name" value="TonB-dependent receptor, beta-barrel domain"/>
    <property type="match status" value="1"/>
</dbReference>
<keyword evidence="3 8" id="KW-1134">Transmembrane beta strand</keyword>
<evidence type="ECO:0000256" key="4">
    <source>
        <dbReference type="ARBA" id="ARBA00022692"/>
    </source>
</evidence>
<evidence type="ECO:0000256" key="5">
    <source>
        <dbReference type="ARBA" id="ARBA00023077"/>
    </source>
</evidence>
<evidence type="ECO:0000256" key="9">
    <source>
        <dbReference type="RuleBase" id="RU003357"/>
    </source>
</evidence>
<dbReference type="InterPro" id="IPR037066">
    <property type="entry name" value="Plug_dom_sf"/>
</dbReference>
<dbReference type="Proteomes" id="UP000237222">
    <property type="component" value="Unassembled WGS sequence"/>
</dbReference>
<dbReference type="AlphaFoldDB" id="A0A2S4HDW4"/>
<evidence type="ECO:0000256" key="2">
    <source>
        <dbReference type="ARBA" id="ARBA00022448"/>
    </source>
</evidence>
<dbReference type="InterPro" id="IPR036942">
    <property type="entry name" value="Beta-barrel_TonB_sf"/>
</dbReference>
<dbReference type="OrthoDB" id="8670144at2"/>
<dbReference type="GO" id="GO:0015344">
    <property type="term" value="F:siderophore uptake transmembrane transporter activity"/>
    <property type="evidence" value="ECO:0007669"/>
    <property type="project" value="TreeGrafter"/>
</dbReference>
<dbReference type="Pfam" id="PF07715">
    <property type="entry name" value="Plug"/>
    <property type="match status" value="1"/>
</dbReference>
<dbReference type="GO" id="GO:0044718">
    <property type="term" value="P:siderophore transmembrane transport"/>
    <property type="evidence" value="ECO:0007669"/>
    <property type="project" value="TreeGrafter"/>
</dbReference>
<gene>
    <name evidence="13" type="ORF">C0068_14230</name>
</gene>
<proteinExistence type="inferred from homology"/>
<evidence type="ECO:0000259" key="11">
    <source>
        <dbReference type="Pfam" id="PF00593"/>
    </source>
</evidence>
<comment type="subcellular location">
    <subcellularLocation>
        <location evidence="1 8">Cell outer membrane</location>
        <topology evidence="1 8">Multi-pass membrane protein</topology>
    </subcellularLocation>
</comment>
<feature type="domain" description="TonB-dependent receptor-like beta-barrel" evidence="11">
    <location>
        <begin position="254"/>
        <end position="664"/>
    </location>
</feature>
<evidence type="ECO:0000313" key="13">
    <source>
        <dbReference type="EMBL" id="POP52157.1"/>
    </source>
</evidence>
<protein>
    <submittedName>
        <fullName evidence="13">TonB-dependent receptor</fullName>
    </submittedName>
</protein>
<keyword evidence="2 8" id="KW-0813">Transport</keyword>
<dbReference type="CDD" id="cd01347">
    <property type="entry name" value="ligand_gated_channel"/>
    <property type="match status" value="1"/>
</dbReference>
<keyword evidence="5 9" id="KW-0798">TonB box</keyword>
<dbReference type="InterPro" id="IPR000531">
    <property type="entry name" value="Beta-barrel_TonB"/>
</dbReference>
<evidence type="ECO:0000256" key="1">
    <source>
        <dbReference type="ARBA" id="ARBA00004571"/>
    </source>
</evidence>
<evidence type="ECO:0000256" key="3">
    <source>
        <dbReference type="ARBA" id="ARBA00022452"/>
    </source>
</evidence>
<dbReference type="Pfam" id="PF00593">
    <property type="entry name" value="TonB_dep_Rec_b-barrel"/>
    <property type="match status" value="1"/>
</dbReference>
<feature type="signal peptide" evidence="10">
    <location>
        <begin position="1"/>
        <end position="24"/>
    </location>
</feature>
<evidence type="ECO:0000256" key="6">
    <source>
        <dbReference type="ARBA" id="ARBA00023136"/>
    </source>
</evidence>
<keyword evidence="7 8" id="KW-0998">Cell outer membrane</keyword>
<feature type="domain" description="TonB-dependent receptor plug" evidence="12">
    <location>
        <begin position="43"/>
        <end position="146"/>
    </location>
</feature>
<dbReference type="RefSeq" id="WP_103685140.1">
    <property type="nucleotide sequence ID" value="NZ_PQGG01000031.1"/>
</dbReference>
<dbReference type="PROSITE" id="PS52016">
    <property type="entry name" value="TONB_DEPENDENT_REC_3"/>
    <property type="match status" value="1"/>
</dbReference>
<keyword evidence="10" id="KW-0732">Signal</keyword>
<keyword evidence="6 8" id="KW-0472">Membrane</keyword>
<dbReference type="Gene3D" id="2.170.130.10">
    <property type="entry name" value="TonB-dependent receptor, plug domain"/>
    <property type="match status" value="1"/>
</dbReference>
<dbReference type="InterPro" id="IPR012910">
    <property type="entry name" value="Plug_dom"/>
</dbReference>
<dbReference type="GO" id="GO:0009279">
    <property type="term" value="C:cell outer membrane"/>
    <property type="evidence" value="ECO:0007669"/>
    <property type="project" value="UniProtKB-SubCell"/>
</dbReference>
<dbReference type="PANTHER" id="PTHR30069:SF42">
    <property type="entry name" value="FERRIC AEROBACTIN RECEPTOR"/>
    <property type="match status" value="1"/>
</dbReference>
<sequence>MSNFKQSLSLTTLALIAASGSATAKEFTEEMVVTASRSERPLSTIANTVTVINEQELIKQMGVTSDMSTILGNLIPSFAPSRQKMTNSGESLRGRKPLYLVDGVPQSNPLRDGGRDAHTIDPLMLERVEVIHGANAIHGLGASGGIINLITKRPSDTTEQSIRIESFFQEEDFGESLGYGVNYSASGSWDNFDGLASIGYRESGIGYDANGDIIGFDNAQGDTLDSEMANVFLKLGYNWAEQRLEMTVNHYDISGNNDWVGVDGDIDAGVPTTAEKGNVQGDPVSNEVTLFSFSYSNEEFFGHKLRAHAFTQEFAATYGGSTAATFQDPALGASVFDQSQNNSEKQGIKITLIKDEVAGLPVNLVYGIDIFTDTTYQKLITTGRYWVPKTEYENYAPYLQVEYVGVQDLTLTAGVRQENSELAVGDFTTLASYNGGQFVKGGKPEFDDTLFNVGATYKITDNWRLFGNASEGFSMADVGRVLRGINTANQSVETFLDLEPIITDNTEIGAEYTNRNFQVQLSYYQSDSDFGQRLEANADGIYTVKREKTEISGIEFRSTWFASEVDTLNLRVARQEGEYDSDADGKVDTDMAGANIGPNRINLSWDREWTDKLNSRLQLSHVQDRNFKNSSGQTTTKFKGYTTIDTNIDYAASFGTISLGVQNLSNEDYFTYYSQTTGSDARNFKGIGRNVSVSFAKQF</sequence>
<comment type="similarity">
    <text evidence="8 9">Belongs to the TonB-dependent receptor family.</text>
</comment>
<evidence type="ECO:0000313" key="14">
    <source>
        <dbReference type="Proteomes" id="UP000237222"/>
    </source>
</evidence>
<comment type="caution">
    <text evidence="13">The sequence shown here is derived from an EMBL/GenBank/DDBJ whole genome shotgun (WGS) entry which is preliminary data.</text>
</comment>
<dbReference type="EMBL" id="PQGG01000031">
    <property type="protein sequence ID" value="POP52157.1"/>
    <property type="molecule type" value="Genomic_DNA"/>
</dbReference>
<keyword evidence="13" id="KW-0675">Receptor</keyword>
<dbReference type="SUPFAM" id="SSF56935">
    <property type="entry name" value="Porins"/>
    <property type="match status" value="1"/>
</dbReference>
<evidence type="ECO:0000259" key="12">
    <source>
        <dbReference type="Pfam" id="PF07715"/>
    </source>
</evidence>